<dbReference type="OrthoDB" id="205623at2759"/>
<dbReference type="InterPro" id="IPR000863">
    <property type="entry name" value="Sulfotransferase_dom"/>
</dbReference>
<feature type="domain" description="Sulfotransferase" evidence="4">
    <location>
        <begin position="43"/>
        <end position="252"/>
    </location>
</feature>
<dbReference type="Gene3D" id="3.40.50.300">
    <property type="entry name" value="P-loop containing nucleotide triphosphate hydrolases"/>
    <property type="match status" value="2"/>
</dbReference>
<evidence type="ECO:0000313" key="5">
    <source>
        <dbReference type="EMBL" id="KAF7112354.1"/>
    </source>
</evidence>
<comment type="similarity">
    <text evidence="1 3">Belongs to the sulfotransferase 1 family.</text>
</comment>
<evidence type="ECO:0000256" key="1">
    <source>
        <dbReference type="ARBA" id="ARBA00005771"/>
    </source>
</evidence>
<dbReference type="Proteomes" id="UP000626092">
    <property type="component" value="Unassembled WGS sequence"/>
</dbReference>
<evidence type="ECO:0000259" key="4">
    <source>
        <dbReference type="Pfam" id="PF00685"/>
    </source>
</evidence>
<feature type="domain" description="Sulfotransferase" evidence="4">
    <location>
        <begin position="280"/>
        <end position="540"/>
    </location>
</feature>
<dbReference type="GO" id="GO:0008146">
    <property type="term" value="F:sulfotransferase activity"/>
    <property type="evidence" value="ECO:0007669"/>
    <property type="project" value="InterPro"/>
</dbReference>
<organism evidence="5 6">
    <name type="scientific">Rhododendron simsii</name>
    <name type="common">Sims's rhododendron</name>
    <dbReference type="NCBI Taxonomy" id="118357"/>
    <lineage>
        <taxon>Eukaryota</taxon>
        <taxon>Viridiplantae</taxon>
        <taxon>Streptophyta</taxon>
        <taxon>Embryophyta</taxon>
        <taxon>Tracheophyta</taxon>
        <taxon>Spermatophyta</taxon>
        <taxon>Magnoliopsida</taxon>
        <taxon>eudicotyledons</taxon>
        <taxon>Gunneridae</taxon>
        <taxon>Pentapetalae</taxon>
        <taxon>asterids</taxon>
        <taxon>Ericales</taxon>
        <taxon>Ericaceae</taxon>
        <taxon>Ericoideae</taxon>
        <taxon>Rhodoreae</taxon>
        <taxon>Rhododendron</taxon>
    </lineage>
</organism>
<evidence type="ECO:0000313" key="6">
    <source>
        <dbReference type="Proteomes" id="UP000626092"/>
    </source>
</evidence>
<evidence type="ECO:0000256" key="2">
    <source>
        <dbReference type="ARBA" id="ARBA00022679"/>
    </source>
</evidence>
<gene>
    <name evidence="5" type="ORF">RHSIM_RhsimUnG0237800</name>
</gene>
<proteinExistence type="inferred from homology"/>
<sequence>MDRVESSREMINPLTITKSEADDYHQDHECFGDDSLTKLLASLPKEKGWSGTTWLKALAFAITRRQHYALSQHPLLTSNPHDLVPFLHNISLLDDDLPSFQSPRLFSTHLWYCPLPESIKSSGCCIVHLCRTPHDIFISGWYFFKKARPDDLGPLSLEKAFNMYCTGVFGYGPFWEHVSGYWKESLERPDKVLFLKYEDLKRDTLVHVKRLAEFMGVPFSAEEEREGVIKEISRLCSFSNLKELEVNKIGRSTPFIENKAFSGEEIQAIISSQKHLQAQDTNIVLSTIPKSGTTWLKVLAFAVVHRKHFDKKKNHPLMTSNPYDLVPFLEYKLYVNHDRSSDLSQLPQPGLLGTHMPYSALPNSVKESGCRVAYICRNPFDTFVSQWHFLMKVRPKTVAPLSIEEVFDMYCKGVIGFSPYWAHMLGYWKESIERPHKVLFLKYEEMKEEPSLNLRKLAEFLRHSFSLEEEREGVVEEITRLCSFENMKELEVNKSGKAILDFGNENLFRKGEVGDWVNYLTPLLAERLTEVMEEKLGGSGLTFKLFSKDKN</sequence>
<reference evidence="5" key="1">
    <citation type="submission" date="2019-11" db="EMBL/GenBank/DDBJ databases">
        <authorList>
            <person name="Liu Y."/>
            <person name="Hou J."/>
            <person name="Li T.-Q."/>
            <person name="Guan C.-H."/>
            <person name="Wu X."/>
            <person name="Wu H.-Z."/>
            <person name="Ling F."/>
            <person name="Zhang R."/>
            <person name="Shi X.-G."/>
            <person name="Ren J.-P."/>
            <person name="Chen E.-F."/>
            <person name="Sun J.-M."/>
        </authorList>
    </citation>
    <scope>NUCLEOTIDE SEQUENCE</scope>
    <source>
        <strain evidence="5">Adult_tree_wgs_1</strain>
        <tissue evidence="5">Leaves</tissue>
    </source>
</reference>
<protein>
    <recommendedName>
        <fullName evidence="3">Sulfotransferase</fullName>
        <ecNumber evidence="3">2.8.2.-</ecNumber>
    </recommendedName>
</protein>
<dbReference type="Pfam" id="PF00685">
    <property type="entry name" value="Sulfotransfer_1"/>
    <property type="match status" value="2"/>
</dbReference>
<dbReference type="EC" id="2.8.2.-" evidence="3"/>
<comment type="caution">
    <text evidence="5">The sequence shown here is derived from an EMBL/GenBank/DDBJ whole genome shotgun (WGS) entry which is preliminary data.</text>
</comment>
<dbReference type="InterPro" id="IPR027417">
    <property type="entry name" value="P-loop_NTPase"/>
</dbReference>
<dbReference type="PANTHER" id="PTHR11783">
    <property type="entry name" value="SULFOTRANSFERASE SULT"/>
    <property type="match status" value="1"/>
</dbReference>
<name>A0A834L3P8_RHOSS</name>
<dbReference type="SUPFAM" id="SSF52540">
    <property type="entry name" value="P-loop containing nucleoside triphosphate hydrolases"/>
    <property type="match status" value="2"/>
</dbReference>
<dbReference type="EMBL" id="WJXA01000523">
    <property type="protein sequence ID" value="KAF7112354.1"/>
    <property type="molecule type" value="Genomic_DNA"/>
</dbReference>
<evidence type="ECO:0000256" key="3">
    <source>
        <dbReference type="RuleBase" id="RU361155"/>
    </source>
</evidence>
<accession>A0A834L3P8</accession>
<dbReference type="AlphaFoldDB" id="A0A834L3P8"/>
<keyword evidence="2 3" id="KW-0808">Transferase</keyword>
<keyword evidence="6" id="KW-1185">Reference proteome</keyword>